<reference evidence="2" key="1">
    <citation type="submission" date="2018-05" db="EMBL/GenBank/DDBJ databases">
        <title>Draft genome of Mucuna pruriens seed.</title>
        <authorList>
            <person name="Nnadi N.E."/>
            <person name="Vos R."/>
            <person name="Hasami M.H."/>
            <person name="Devisetty U.K."/>
            <person name="Aguiy J.C."/>
        </authorList>
    </citation>
    <scope>NUCLEOTIDE SEQUENCE [LARGE SCALE GENOMIC DNA]</scope>
    <source>
        <strain evidence="2">JCA_2017</strain>
    </source>
</reference>
<evidence type="ECO:0000313" key="3">
    <source>
        <dbReference type="Proteomes" id="UP000257109"/>
    </source>
</evidence>
<keyword evidence="3" id="KW-1185">Reference proteome</keyword>
<dbReference type="InterPro" id="IPR005162">
    <property type="entry name" value="Retrotrans_gag_dom"/>
</dbReference>
<dbReference type="PANTHER" id="PTHR35046:SF9">
    <property type="entry name" value="RNA-DIRECTED DNA POLYMERASE"/>
    <property type="match status" value="1"/>
</dbReference>
<dbReference type="Proteomes" id="UP000257109">
    <property type="component" value="Unassembled WGS sequence"/>
</dbReference>
<sequence length="103" mass="12051">VVGLVNLEFGGYALVWGTQMLEEIRSDKRGLCKGRKDLKRLMGEIFPSSYTKELHIKLQRLHQGPFSVEEYHKEMEMDLLSAQIKETREATMARFLHDLEREI</sequence>
<name>A0A371E1K6_MUCPR</name>
<comment type="caution">
    <text evidence="2">The sequence shown here is derived from an EMBL/GenBank/DDBJ whole genome shotgun (WGS) entry which is preliminary data.</text>
</comment>
<evidence type="ECO:0000313" key="2">
    <source>
        <dbReference type="EMBL" id="RDX58688.1"/>
    </source>
</evidence>
<feature type="domain" description="Retrotransposon gag" evidence="1">
    <location>
        <begin position="8"/>
        <end position="99"/>
    </location>
</feature>
<accession>A0A371E1K6</accession>
<dbReference type="AlphaFoldDB" id="A0A371E1K6"/>
<gene>
    <name evidence="2" type="ORF">CR513_61982</name>
</gene>
<dbReference type="Pfam" id="PF03732">
    <property type="entry name" value="Retrotrans_gag"/>
    <property type="match status" value="1"/>
</dbReference>
<protein>
    <recommendedName>
        <fullName evidence="1">Retrotransposon gag domain-containing protein</fullName>
    </recommendedName>
</protein>
<organism evidence="2 3">
    <name type="scientific">Mucuna pruriens</name>
    <name type="common">Velvet bean</name>
    <name type="synonym">Dolichos pruriens</name>
    <dbReference type="NCBI Taxonomy" id="157652"/>
    <lineage>
        <taxon>Eukaryota</taxon>
        <taxon>Viridiplantae</taxon>
        <taxon>Streptophyta</taxon>
        <taxon>Embryophyta</taxon>
        <taxon>Tracheophyta</taxon>
        <taxon>Spermatophyta</taxon>
        <taxon>Magnoliopsida</taxon>
        <taxon>eudicotyledons</taxon>
        <taxon>Gunneridae</taxon>
        <taxon>Pentapetalae</taxon>
        <taxon>rosids</taxon>
        <taxon>fabids</taxon>
        <taxon>Fabales</taxon>
        <taxon>Fabaceae</taxon>
        <taxon>Papilionoideae</taxon>
        <taxon>50 kb inversion clade</taxon>
        <taxon>NPAAA clade</taxon>
        <taxon>indigoferoid/millettioid clade</taxon>
        <taxon>Phaseoleae</taxon>
        <taxon>Mucuna</taxon>
    </lineage>
</organism>
<evidence type="ECO:0000259" key="1">
    <source>
        <dbReference type="Pfam" id="PF03732"/>
    </source>
</evidence>
<feature type="non-terminal residue" evidence="2">
    <location>
        <position position="1"/>
    </location>
</feature>
<dbReference type="EMBL" id="QJKJ01017271">
    <property type="protein sequence ID" value="RDX58688.1"/>
    <property type="molecule type" value="Genomic_DNA"/>
</dbReference>
<proteinExistence type="predicted"/>
<dbReference type="OrthoDB" id="1747743at2759"/>
<dbReference type="PANTHER" id="PTHR35046">
    <property type="entry name" value="ZINC KNUCKLE (CCHC-TYPE) FAMILY PROTEIN"/>
    <property type="match status" value="1"/>
</dbReference>